<dbReference type="AlphaFoldDB" id="A0A2X0M4M1"/>
<accession>A0A2X0M4M1</accession>
<name>A0A2X0M4M1_9BASI</name>
<evidence type="ECO:0000313" key="2">
    <source>
        <dbReference type="Proteomes" id="UP000249723"/>
    </source>
</evidence>
<keyword evidence="2" id="KW-1185">Reference proteome</keyword>
<organism evidence="1 2">
    <name type="scientific">Microbotryum saponariae</name>
    <dbReference type="NCBI Taxonomy" id="289078"/>
    <lineage>
        <taxon>Eukaryota</taxon>
        <taxon>Fungi</taxon>
        <taxon>Dikarya</taxon>
        <taxon>Basidiomycota</taxon>
        <taxon>Pucciniomycotina</taxon>
        <taxon>Microbotryomycetes</taxon>
        <taxon>Microbotryales</taxon>
        <taxon>Microbotryaceae</taxon>
        <taxon>Microbotryum</taxon>
    </lineage>
</organism>
<evidence type="ECO:0000313" key="1">
    <source>
        <dbReference type="EMBL" id="SCZ99642.1"/>
    </source>
</evidence>
<sequence length="74" mass="8132">MLPPSYLQFAAAALMIHRPSRASPMLDARRLQPGSRRRGLPRSSTLDLVDKFPFVPSSNTTPLDALMARLESGP</sequence>
<proteinExistence type="predicted"/>
<dbReference type="Proteomes" id="UP000249723">
    <property type="component" value="Unassembled WGS sequence"/>
</dbReference>
<dbReference type="EMBL" id="FMWP01000096">
    <property type="protein sequence ID" value="SCZ99642.1"/>
    <property type="molecule type" value="Genomic_DNA"/>
</dbReference>
<reference evidence="2" key="1">
    <citation type="submission" date="2016-10" db="EMBL/GenBank/DDBJ databases">
        <authorList>
            <person name="Jeantristanb JTB J.-T."/>
            <person name="Ricardo R."/>
        </authorList>
    </citation>
    <scope>NUCLEOTIDE SEQUENCE [LARGE SCALE GENOMIC DNA]</scope>
</reference>
<protein>
    <submittedName>
        <fullName evidence="1">BZ3500_MvSof-1268-A1-R1_Chr3-1g06181 protein</fullName>
    </submittedName>
</protein>
<gene>
    <name evidence="1" type="ORF">BZ3500_MVSOF-1268-A1-R1_CHR3-1G06181</name>
</gene>